<feature type="compositionally biased region" description="Polar residues" evidence="9">
    <location>
        <begin position="654"/>
        <end position="667"/>
    </location>
</feature>
<dbReference type="Gene3D" id="2.20.110.10">
    <property type="entry name" value="Histone H3 K4-specific methyltransferase SET7/9 N-terminal domain"/>
    <property type="match status" value="3"/>
</dbReference>
<evidence type="ECO:0000256" key="1">
    <source>
        <dbReference type="ARBA" id="ARBA00004230"/>
    </source>
</evidence>
<sequence length="794" mass="90179">VFQSTFGDLSGDVINSWIHGKGKFKYEKSGICYTGDFFRNEATGVGRIDWPDGSFYEGQTVNGIRHGVGTYKHPTGLTYTGEWNQGKKQGKGRLEYNTDGSCFYDGQWKDGMRHGFGIYQYAEGAIYEGQWKNGDRSGEGTLHWSDCDEIYTGSWLDGKQHGLGCHAWHILRVRTSQYSLPNVYDGHWENGLRNGLGTFHYPNGSKYVGYWRKNLKEGRGTLILKDGRVFNRVFHNDRLLFESGSDEANSDSSFAELERVDTRLPLIKVRPYTFIKQFYFVRAVAKPNVTKLNRIQLTDTSDSNLLSHYLRMHIPEDLFHESEIRLMQNHIMENIAALRCIYQFYGRLGIEHLPDNTIIMRHLQLCQMIKDCRLHTLTSLAQIDRVIDLSFGTEGLDRVQNPERLISFGAFVHILVILACRLFIEPPTSDEYVPDKKIRNKPREALSHLITRFLLPNACKTSSPLYEDKEQSREVLLFIEPVYNVFRFQAEIRKKNFNLFNANLSVSDVVGILCKINPTAGPQQECNIDAEVRVYALKVHTCSWGTFQLTFFDFFETLIQIALRPQPVASTAPVLLYHKSHTISTTQVGASELDIPVEDEINRAQINAANELLVERTPVSPDRVGLISSRRKSILPSKSTKSGNAKPKDKMQKNKLNTRSNHSSPSTEFEKRKVLPTEEFGTRPSEQIGDHGYVTNNETLGYKDDSIKGNTTKNDKGNKAKNDVHNSNLPLEVHEAVVDEFTQWKSALHQFLLVDFLPAARQLEMIQRVATGKEPSSENTTGSATLSCITNKVI</sequence>
<keyword evidence="8" id="KW-0966">Cell projection</keyword>
<feature type="compositionally biased region" description="Basic and acidic residues" evidence="9">
    <location>
        <begin position="701"/>
        <end position="723"/>
    </location>
</feature>
<protein>
    <submittedName>
        <fullName evidence="10">Radial spoke head 10 B2</fullName>
    </submittedName>
</protein>
<evidence type="ECO:0000256" key="3">
    <source>
        <dbReference type="ARBA" id="ARBA00022490"/>
    </source>
</evidence>
<evidence type="ECO:0000256" key="6">
    <source>
        <dbReference type="ARBA" id="ARBA00023069"/>
    </source>
</evidence>
<comment type="caution">
    <text evidence="10">The sequence shown here is derived from an EMBL/GenBank/DDBJ whole genome shotgun (WGS) entry which is preliminary data.</text>
</comment>
<keyword evidence="6" id="KW-0969">Cilium</keyword>
<dbReference type="GO" id="GO:0031514">
    <property type="term" value="C:motile cilium"/>
    <property type="evidence" value="ECO:0007669"/>
    <property type="project" value="UniProtKB-SubCell"/>
</dbReference>
<evidence type="ECO:0000256" key="4">
    <source>
        <dbReference type="ARBA" id="ARBA00022737"/>
    </source>
</evidence>
<dbReference type="OrthoDB" id="294378at2759"/>
<dbReference type="PANTHER" id="PTHR46613:SF1">
    <property type="entry name" value="RADIAL SPOKE HEAD 10 HOMOLOG B-RELATED"/>
    <property type="match status" value="1"/>
</dbReference>
<feature type="region of interest" description="Disordered" evidence="9">
    <location>
        <begin position="625"/>
        <end position="723"/>
    </location>
</feature>
<evidence type="ECO:0000313" key="10">
    <source>
        <dbReference type="EMBL" id="KAA0191665.1"/>
    </source>
</evidence>
<keyword evidence="5" id="KW-0282">Flagellum</keyword>
<keyword evidence="4" id="KW-0677">Repeat</keyword>
<dbReference type="EMBL" id="LUCM01006190">
    <property type="protein sequence ID" value="KAA0191665.1"/>
    <property type="molecule type" value="Genomic_DNA"/>
</dbReference>
<dbReference type="Pfam" id="PF02493">
    <property type="entry name" value="MORN"/>
    <property type="match status" value="9"/>
</dbReference>
<keyword evidence="3" id="KW-0963">Cytoplasm</keyword>
<comment type="subcellular location">
    <subcellularLocation>
        <location evidence="1">Cell projection</location>
        <location evidence="1">Cilium</location>
        <location evidence="1">Flagellum</location>
    </subcellularLocation>
    <subcellularLocation>
        <location evidence="2">Cytoplasm</location>
        <location evidence="2">Cytoskeleton</location>
        <location evidence="2">Cilium axoneme</location>
    </subcellularLocation>
</comment>
<dbReference type="SMART" id="SM00698">
    <property type="entry name" value="MORN"/>
    <property type="match status" value="8"/>
</dbReference>
<evidence type="ECO:0000256" key="2">
    <source>
        <dbReference type="ARBA" id="ARBA00004430"/>
    </source>
</evidence>
<evidence type="ECO:0000256" key="5">
    <source>
        <dbReference type="ARBA" id="ARBA00022846"/>
    </source>
</evidence>
<evidence type="ECO:0000256" key="9">
    <source>
        <dbReference type="SAM" id="MobiDB-lite"/>
    </source>
</evidence>
<keyword evidence="7" id="KW-0206">Cytoskeleton</keyword>
<organism evidence="10 11">
    <name type="scientific">Fasciolopsis buskii</name>
    <dbReference type="NCBI Taxonomy" id="27845"/>
    <lineage>
        <taxon>Eukaryota</taxon>
        <taxon>Metazoa</taxon>
        <taxon>Spiralia</taxon>
        <taxon>Lophotrochozoa</taxon>
        <taxon>Platyhelminthes</taxon>
        <taxon>Trematoda</taxon>
        <taxon>Digenea</taxon>
        <taxon>Plagiorchiida</taxon>
        <taxon>Echinostomata</taxon>
        <taxon>Echinostomatoidea</taxon>
        <taxon>Fasciolidae</taxon>
        <taxon>Fasciolopsis</taxon>
    </lineage>
</organism>
<dbReference type="Proteomes" id="UP000728185">
    <property type="component" value="Unassembled WGS sequence"/>
</dbReference>
<gene>
    <name evidence="10" type="ORF">FBUS_06956</name>
</gene>
<dbReference type="SUPFAM" id="SSF82185">
    <property type="entry name" value="Histone H3 K4-specific methyltransferase SET7/9 N-terminal domain"/>
    <property type="match status" value="3"/>
</dbReference>
<dbReference type="GO" id="GO:0005930">
    <property type="term" value="C:axoneme"/>
    <property type="evidence" value="ECO:0007669"/>
    <property type="project" value="UniProtKB-SubCell"/>
</dbReference>
<evidence type="ECO:0000313" key="11">
    <source>
        <dbReference type="Proteomes" id="UP000728185"/>
    </source>
</evidence>
<evidence type="ECO:0000256" key="8">
    <source>
        <dbReference type="ARBA" id="ARBA00023273"/>
    </source>
</evidence>
<dbReference type="InterPro" id="IPR003409">
    <property type="entry name" value="MORN"/>
</dbReference>
<dbReference type="AlphaFoldDB" id="A0A8E0RV36"/>
<keyword evidence="11" id="KW-1185">Reference proteome</keyword>
<evidence type="ECO:0000256" key="7">
    <source>
        <dbReference type="ARBA" id="ARBA00023212"/>
    </source>
</evidence>
<name>A0A8E0RV36_9TREM</name>
<accession>A0A8E0RV36</accession>
<dbReference type="PANTHER" id="PTHR46613">
    <property type="entry name" value="RADIAL SPOKE HEAD 10 HOMOLOG B-RELATED"/>
    <property type="match status" value="1"/>
</dbReference>
<feature type="non-terminal residue" evidence="10">
    <location>
        <position position="1"/>
    </location>
</feature>
<proteinExistence type="predicted"/>
<reference evidence="10" key="1">
    <citation type="submission" date="2019-05" db="EMBL/GenBank/DDBJ databases">
        <title>Annotation for the trematode Fasciolopsis buski.</title>
        <authorList>
            <person name="Choi Y.-J."/>
        </authorList>
    </citation>
    <scope>NUCLEOTIDE SEQUENCE</scope>
    <source>
        <strain evidence="10">HT</strain>
        <tissue evidence="10">Whole worm</tissue>
    </source>
</reference>